<reference evidence="1 2" key="1">
    <citation type="journal article" date="2019" name="Nat. Ecol. Evol.">
        <title>Megaphylogeny resolves global patterns of mushroom evolution.</title>
        <authorList>
            <person name="Varga T."/>
            <person name="Krizsan K."/>
            <person name="Foldi C."/>
            <person name="Dima B."/>
            <person name="Sanchez-Garcia M."/>
            <person name="Sanchez-Ramirez S."/>
            <person name="Szollosi G.J."/>
            <person name="Szarkandi J.G."/>
            <person name="Papp V."/>
            <person name="Albert L."/>
            <person name="Andreopoulos W."/>
            <person name="Angelini C."/>
            <person name="Antonin V."/>
            <person name="Barry K.W."/>
            <person name="Bougher N.L."/>
            <person name="Buchanan P."/>
            <person name="Buyck B."/>
            <person name="Bense V."/>
            <person name="Catcheside P."/>
            <person name="Chovatia M."/>
            <person name="Cooper J."/>
            <person name="Damon W."/>
            <person name="Desjardin D."/>
            <person name="Finy P."/>
            <person name="Geml J."/>
            <person name="Haridas S."/>
            <person name="Hughes K."/>
            <person name="Justo A."/>
            <person name="Karasinski D."/>
            <person name="Kautmanova I."/>
            <person name="Kiss B."/>
            <person name="Kocsube S."/>
            <person name="Kotiranta H."/>
            <person name="LaButti K.M."/>
            <person name="Lechner B.E."/>
            <person name="Liimatainen K."/>
            <person name="Lipzen A."/>
            <person name="Lukacs Z."/>
            <person name="Mihaltcheva S."/>
            <person name="Morgado L.N."/>
            <person name="Niskanen T."/>
            <person name="Noordeloos M.E."/>
            <person name="Ohm R.A."/>
            <person name="Ortiz-Santana B."/>
            <person name="Ovrebo C."/>
            <person name="Racz N."/>
            <person name="Riley R."/>
            <person name="Savchenko A."/>
            <person name="Shiryaev A."/>
            <person name="Soop K."/>
            <person name="Spirin V."/>
            <person name="Szebenyi C."/>
            <person name="Tomsovsky M."/>
            <person name="Tulloss R.E."/>
            <person name="Uehling J."/>
            <person name="Grigoriev I.V."/>
            <person name="Vagvolgyi C."/>
            <person name="Papp T."/>
            <person name="Martin F.M."/>
            <person name="Miettinen O."/>
            <person name="Hibbett D.S."/>
            <person name="Nagy L.G."/>
        </authorList>
    </citation>
    <scope>NUCLEOTIDE SEQUENCE [LARGE SCALE GENOMIC DNA]</scope>
    <source>
        <strain evidence="1 2">NL-1719</strain>
    </source>
</reference>
<name>A0ACD3B8Q9_9AGAR</name>
<sequence>MNYKETDYPEPEQFVLERFIHEGGNLIDDDRVLAYGFGKSICPRRRFASSSVRVFVACFVATFGVTRQRTRGEMGLWSLSLAADLRATHCHLDAQSFLVQRKRNDQSNRWSTINDFFGGWGTQLSKRRRSNRRSQRLPSVFDCNSGL</sequence>
<gene>
    <name evidence="1" type="ORF">BDN72DRAFT_77938</name>
</gene>
<keyword evidence="2" id="KW-1185">Reference proteome</keyword>
<evidence type="ECO:0000313" key="1">
    <source>
        <dbReference type="EMBL" id="TFK74235.1"/>
    </source>
</evidence>
<evidence type="ECO:0000313" key="2">
    <source>
        <dbReference type="Proteomes" id="UP000308600"/>
    </source>
</evidence>
<accession>A0ACD3B8Q9</accession>
<protein>
    <submittedName>
        <fullName evidence="1">Uncharacterized protein</fullName>
    </submittedName>
</protein>
<dbReference type="Proteomes" id="UP000308600">
    <property type="component" value="Unassembled WGS sequence"/>
</dbReference>
<organism evidence="1 2">
    <name type="scientific">Pluteus cervinus</name>
    <dbReference type="NCBI Taxonomy" id="181527"/>
    <lineage>
        <taxon>Eukaryota</taxon>
        <taxon>Fungi</taxon>
        <taxon>Dikarya</taxon>
        <taxon>Basidiomycota</taxon>
        <taxon>Agaricomycotina</taxon>
        <taxon>Agaricomycetes</taxon>
        <taxon>Agaricomycetidae</taxon>
        <taxon>Agaricales</taxon>
        <taxon>Pluteineae</taxon>
        <taxon>Pluteaceae</taxon>
        <taxon>Pluteus</taxon>
    </lineage>
</organism>
<dbReference type="EMBL" id="ML208269">
    <property type="protein sequence ID" value="TFK74235.1"/>
    <property type="molecule type" value="Genomic_DNA"/>
</dbReference>
<proteinExistence type="predicted"/>